<organism evidence="5 6">
    <name type="scientific">Candidatus Propionivibrio dominans</name>
    <dbReference type="NCBI Taxonomy" id="2954373"/>
    <lineage>
        <taxon>Bacteria</taxon>
        <taxon>Pseudomonadati</taxon>
        <taxon>Pseudomonadota</taxon>
        <taxon>Betaproteobacteria</taxon>
        <taxon>Rhodocyclales</taxon>
        <taxon>Rhodocyclaceae</taxon>
        <taxon>Propionivibrio</taxon>
    </lineage>
</organism>
<reference evidence="5" key="1">
    <citation type="submission" date="2020-10" db="EMBL/GenBank/DDBJ databases">
        <title>Connecting structure to function with the recovery of over 1000 high-quality activated sludge metagenome-assembled genomes encoding full-length rRNA genes using long-read sequencing.</title>
        <authorList>
            <person name="Singleton C.M."/>
            <person name="Petriglieri F."/>
            <person name="Kristensen J.M."/>
            <person name="Kirkegaard R.H."/>
            <person name="Michaelsen T.Y."/>
            <person name="Andersen M.H."/>
            <person name="Karst S.M."/>
            <person name="Dueholm M.S."/>
            <person name="Nielsen P.H."/>
            <person name="Albertsen M."/>
        </authorList>
    </citation>
    <scope>NUCLEOTIDE SEQUENCE</scope>
    <source>
        <strain evidence="5">EsbW_18-Q3-R4-48_MAXAC.044</strain>
    </source>
</reference>
<evidence type="ECO:0000259" key="4">
    <source>
        <dbReference type="SMART" id="SM00563"/>
    </source>
</evidence>
<sequence>MATLILRLIGWRTVFVPPPGPKSVVLVYPHTSNWDFPLGVLCKARHRMILNWAGKDSLFRWPLKGFFIWLGGVPINRRESTGMIRQLIDIFAQSESFCICITPEGTRSRSEHWKTGFYQLALATGVPVGLGFIDYGNRRIGVDRWINLSGSEETDLDLFRSYYADKTGRYPEKAGDIRFR</sequence>
<evidence type="ECO:0000313" key="6">
    <source>
        <dbReference type="Proteomes" id="UP000886602"/>
    </source>
</evidence>
<evidence type="ECO:0000256" key="2">
    <source>
        <dbReference type="ARBA" id="ARBA00022679"/>
    </source>
</evidence>
<keyword evidence="3 5" id="KW-0012">Acyltransferase</keyword>
<dbReference type="PANTHER" id="PTHR10434:SF9">
    <property type="entry name" value="PHOSPHOLIPID_GLYCEROL ACYLTRANSFERASE DOMAIN-CONTAINING PROTEIN"/>
    <property type="match status" value="1"/>
</dbReference>
<dbReference type="GO" id="GO:0006654">
    <property type="term" value="P:phosphatidic acid biosynthetic process"/>
    <property type="evidence" value="ECO:0007669"/>
    <property type="project" value="TreeGrafter"/>
</dbReference>
<dbReference type="SMART" id="SM00563">
    <property type="entry name" value="PlsC"/>
    <property type="match status" value="1"/>
</dbReference>
<dbReference type="Pfam" id="PF01553">
    <property type="entry name" value="Acyltransferase"/>
    <property type="match status" value="1"/>
</dbReference>
<evidence type="ECO:0000256" key="3">
    <source>
        <dbReference type="ARBA" id="ARBA00023315"/>
    </source>
</evidence>
<dbReference type="GO" id="GO:0003841">
    <property type="term" value="F:1-acylglycerol-3-phosphate O-acyltransferase activity"/>
    <property type="evidence" value="ECO:0007669"/>
    <property type="project" value="TreeGrafter"/>
</dbReference>
<accession>A0A9D7IEM8</accession>
<comment type="pathway">
    <text evidence="1">Lipid metabolism.</text>
</comment>
<evidence type="ECO:0000256" key="1">
    <source>
        <dbReference type="ARBA" id="ARBA00005189"/>
    </source>
</evidence>
<dbReference type="AlphaFoldDB" id="A0A9D7IEM8"/>
<keyword evidence="2" id="KW-0808">Transferase</keyword>
<proteinExistence type="predicted"/>
<comment type="caution">
    <text evidence="5">The sequence shown here is derived from an EMBL/GenBank/DDBJ whole genome shotgun (WGS) entry which is preliminary data.</text>
</comment>
<protein>
    <submittedName>
        <fullName evidence="5">1-acyl-sn-glycerol-3-phosphate acyltransferase</fullName>
    </submittedName>
</protein>
<name>A0A9D7IEM8_9RHOO</name>
<feature type="domain" description="Phospholipid/glycerol acyltransferase" evidence="4">
    <location>
        <begin position="24"/>
        <end position="133"/>
    </location>
</feature>
<dbReference type="EMBL" id="JADJNC010000067">
    <property type="protein sequence ID" value="MBK7425330.1"/>
    <property type="molecule type" value="Genomic_DNA"/>
</dbReference>
<dbReference type="PANTHER" id="PTHR10434">
    <property type="entry name" value="1-ACYL-SN-GLYCEROL-3-PHOSPHATE ACYLTRANSFERASE"/>
    <property type="match status" value="1"/>
</dbReference>
<dbReference type="SUPFAM" id="SSF69593">
    <property type="entry name" value="Glycerol-3-phosphate (1)-acyltransferase"/>
    <property type="match status" value="1"/>
</dbReference>
<evidence type="ECO:0000313" key="5">
    <source>
        <dbReference type="EMBL" id="MBK7425330.1"/>
    </source>
</evidence>
<dbReference type="Proteomes" id="UP000886602">
    <property type="component" value="Unassembled WGS sequence"/>
</dbReference>
<dbReference type="InterPro" id="IPR002123">
    <property type="entry name" value="Plipid/glycerol_acylTrfase"/>
</dbReference>
<gene>
    <name evidence="5" type="ORF">IPJ48_20880</name>
</gene>